<proteinExistence type="predicted"/>
<dbReference type="EMBL" id="JBFXLU010000080">
    <property type="protein sequence ID" value="KAL2844494.1"/>
    <property type="molecule type" value="Genomic_DNA"/>
</dbReference>
<evidence type="ECO:0000313" key="2">
    <source>
        <dbReference type="EMBL" id="KAL2844494.1"/>
    </source>
</evidence>
<dbReference type="Proteomes" id="UP001610446">
    <property type="component" value="Unassembled WGS sequence"/>
</dbReference>
<organism evidence="2 3">
    <name type="scientific">Aspergillus pseudoustus</name>
    <dbReference type="NCBI Taxonomy" id="1810923"/>
    <lineage>
        <taxon>Eukaryota</taxon>
        <taxon>Fungi</taxon>
        <taxon>Dikarya</taxon>
        <taxon>Ascomycota</taxon>
        <taxon>Pezizomycotina</taxon>
        <taxon>Eurotiomycetes</taxon>
        <taxon>Eurotiomycetidae</taxon>
        <taxon>Eurotiales</taxon>
        <taxon>Aspergillaceae</taxon>
        <taxon>Aspergillus</taxon>
        <taxon>Aspergillus subgen. Nidulantes</taxon>
    </lineage>
</organism>
<reference evidence="2 3" key="1">
    <citation type="submission" date="2024-07" db="EMBL/GenBank/DDBJ databases">
        <title>Section-level genome sequencing and comparative genomics of Aspergillus sections Usti and Cavernicolus.</title>
        <authorList>
            <consortium name="Lawrence Berkeley National Laboratory"/>
            <person name="Nybo J.L."/>
            <person name="Vesth T.C."/>
            <person name="Theobald S."/>
            <person name="Frisvad J.C."/>
            <person name="Larsen T.O."/>
            <person name="Kjaerboelling I."/>
            <person name="Rothschild-Mancinelli K."/>
            <person name="Lyhne E.K."/>
            <person name="Kogle M.E."/>
            <person name="Barry K."/>
            <person name="Clum A."/>
            <person name="Na H."/>
            <person name="Ledsgaard L."/>
            <person name="Lin J."/>
            <person name="Lipzen A."/>
            <person name="Kuo A."/>
            <person name="Riley R."/>
            <person name="Mondo S."/>
            <person name="Labutti K."/>
            <person name="Haridas S."/>
            <person name="Pangalinan J."/>
            <person name="Salamov A.A."/>
            <person name="Simmons B.A."/>
            <person name="Magnuson J.K."/>
            <person name="Chen J."/>
            <person name="Drula E."/>
            <person name="Henrissat B."/>
            <person name="Wiebenga A."/>
            <person name="Lubbers R.J."/>
            <person name="Gomes A.C."/>
            <person name="Makela M.R."/>
            <person name="Stajich J."/>
            <person name="Grigoriev I.V."/>
            <person name="Mortensen U.H."/>
            <person name="De Vries R.P."/>
            <person name="Baker S.E."/>
            <person name="Andersen M.R."/>
        </authorList>
    </citation>
    <scope>NUCLEOTIDE SEQUENCE [LARGE SCALE GENOMIC DNA]</scope>
    <source>
        <strain evidence="2 3">CBS 123904</strain>
    </source>
</reference>
<feature type="chain" id="PRO_5047326094" description="Secreted protein" evidence="1">
    <location>
        <begin position="17"/>
        <end position="104"/>
    </location>
</feature>
<sequence>MRLMICIASFCVNGHASDCLIFPCDDCVVILLSSSSTAVLICWMTPSGARSGRMASGMLSSLIASGESSSWSAVRVSHRCVTSSRSCVRSLPPVLTWARYPIIW</sequence>
<evidence type="ECO:0000313" key="3">
    <source>
        <dbReference type="Proteomes" id="UP001610446"/>
    </source>
</evidence>
<keyword evidence="3" id="KW-1185">Reference proteome</keyword>
<evidence type="ECO:0008006" key="4">
    <source>
        <dbReference type="Google" id="ProtNLM"/>
    </source>
</evidence>
<accession>A0ABR4JWR8</accession>
<keyword evidence="1" id="KW-0732">Signal</keyword>
<evidence type="ECO:0000256" key="1">
    <source>
        <dbReference type="SAM" id="SignalP"/>
    </source>
</evidence>
<feature type="signal peptide" evidence="1">
    <location>
        <begin position="1"/>
        <end position="16"/>
    </location>
</feature>
<gene>
    <name evidence="2" type="ORF">BJY01DRAFT_214927</name>
</gene>
<name>A0ABR4JWR8_9EURO</name>
<protein>
    <recommendedName>
        <fullName evidence="4">Secreted protein</fullName>
    </recommendedName>
</protein>
<comment type="caution">
    <text evidence="2">The sequence shown here is derived from an EMBL/GenBank/DDBJ whole genome shotgun (WGS) entry which is preliminary data.</text>
</comment>